<feature type="compositionally biased region" description="Basic and acidic residues" evidence="12">
    <location>
        <begin position="116"/>
        <end position="139"/>
    </location>
</feature>
<feature type="coiled-coil region" evidence="11">
    <location>
        <begin position="176"/>
        <end position="203"/>
    </location>
</feature>
<proteinExistence type="inferred from homology"/>
<comment type="similarity">
    <text evidence="1 10">Belongs to the SHE9 family.</text>
</comment>
<evidence type="ECO:0000256" key="9">
    <source>
        <dbReference type="ARBA" id="ARBA00024807"/>
    </source>
</evidence>
<dbReference type="InterPro" id="IPR008839">
    <property type="entry name" value="MDM33_fungi"/>
</dbReference>
<keyword evidence="8 10" id="KW-0472">Membrane</keyword>
<accession>A0A061AVG3</accession>
<keyword evidence="3 10" id="KW-0999">Mitochondrion inner membrane</keyword>
<evidence type="ECO:0000256" key="7">
    <source>
        <dbReference type="ARBA" id="ARBA00023128"/>
    </source>
</evidence>
<feature type="transmembrane region" description="Helical" evidence="10">
    <location>
        <begin position="435"/>
        <end position="457"/>
    </location>
</feature>
<protein>
    <recommendedName>
        <fullName evidence="10">Sensitive to high expression protein 9, mitochondrial</fullName>
    </recommendedName>
</protein>
<evidence type="ECO:0000256" key="10">
    <source>
        <dbReference type="RuleBase" id="RU364128"/>
    </source>
</evidence>
<dbReference type="PANTHER" id="PTHR31961:SF3">
    <property type="entry name" value="SENSITIVE TO HIGH EXPRESSION PROTEIN 9, MITOCHONDRIAL"/>
    <property type="match status" value="1"/>
</dbReference>
<keyword evidence="4 10" id="KW-0809">Transit peptide</keyword>
<evidence type="ECO:0000313" key="13">
    <source>
        <dbReference type="EMBL" id="CDR41621.1"/>
    </source>
</evidence>
<feature type="region of interest" description="Disordered" evidence="12">
    <location>
        <begin position="1"/>
        <end position="44"/>
    </location>
</feature>
<keyword evidence="5 10" id="KW-1133">Transmembrane helix</keyword>
<dbReference type="PhylomeDB" id="A0A061AVG3"/>
<reference evidence="13" key="1">
    <citation type="journal article" date="2014" name="Genome Announc.">
        <title>Genome sequence of the yeast Cyberlindnera fabianii (Hansenula fabianii).</title>
        <authorList>
            <person name="Freel K.C."/>
            <person name="Sarilar V."/>
            <person name="Neuveglise C."/>
            <person name="Devillers H."/>
            <person name="Friedrich A."/>
            <person name="Schacherer J."/>
        </authorList>
    </citation>
    <scope>NUCLEOTIDE SEQUENCE</scope>
    <source>
        <strain evidence="13">YJS4271</strain>
    </source>
</reference>
<evidence type="ECO:0000256" key="11">
    <source>
        <dbReference type="SAM" id="Coils"/>
    </source>
</evidence>
<dbReference type="PANTHER" id="PTHR31961">
    <property type="entry name" value="SENSITIVE TO HIGH EXPRESSION PROTEIN 9, MITOCHONDRIAL"/>
    <property type="match status" value="1"/>
</dbReference>
<evidence type="ECO:0000256" key="8">
    <source>
        <dbReference type="ARBA" id="ARBA00023136"/>
    </source>
</evidence>
<feature type="compositionally biased region" description="Basic and acidic residues" evidence="12">
    <location>
        <begin position="11"/>
        <end position="26"/>
    </location>
</feature>
<evidence type="ECO:0000256" key="3">
    <source>
        <dbReference type="ARBA" id="ARBA00022792"/>
    </source>
</evidence>
<organism evidence="13">
    <name type="scientific">Cyberlindnera fabianii</name>
    <name type="common">Yeast</name>
    <name type="synonym">Hansenula fabianii</name>
    <dbReference type="NCBI Taxonomy" id="36022"/>
    <lineage>
        <taxon>Eukaryota</taxon>
        <taxon>Fungi</taxon>
        <taxon>Dikarya</taxon>
        <taxon>Ascomycota</taxon>
        <taxon>Saccharomycotina</taxon>
        <taxon>Saccharomycetes</taxon>
        <taxon>Phaffomycetales</taxon>
        <taxon>Phaffomycetaceae</taxon>
        <taxon>Cyberlindnera</taxon>
    </lineage>
</organism>
<gene>
    <name evidence="13" type="ORF">CYFA0S_07e04280g</name>
</gene>
<comment type="subunit">
    <text evidence="10">Homooligomer.</text>
</comment>
<dbReference type="OrthoDB" id="5595506at2759"/>
<feature type="region of interest" description="Disordered" evidence="12">
    <location>
        <begin position="97"/>
        <end position="139"/>
    </location>
</feature>
<feature type="compositionally biased region" description="Basic and acidic residues" evidence="12">
    <location>
        <begin position="97"/>
        <end position="109"/>
    </location>
</feature>
<keyword evidence="7 10" id="KW-0496">Mitochondrion</keyword>
<keyword evidence="6 11" id="KW-0175">Coiled coil</keyword>
<feature type="compositionally biased region" description="Low complexity" evidence="12">
    <location>
        <begin position="1"/>
        <end position="10"/>
    </location>
</feature>
<dbReference type="VEuPathDB" id="FungiDB:BON22_3785"/>
<dbReference type="AlphaFoldDB" id="A0A061AVG3"/>
<dbReference type="EMBL" id="LK052892">
    <property type="protein sequence ID" value="CDR41621.1"/>
    <property type="molecule type" value="Genomic_DNA"/>
</dbReference>
<feature type="transmembrane region" description="Helical" evidence="10">
    <location>
        <begin position="295"/>
        <end position="315"/>
    </location>
</feature>
<evidence type="ECO:0000256" key="12">
    <source>
        <dbReference type="SAM" id="MobiDB-lite"/>
    </source>
</evidence>
<feature type="compositionally biased region" description="Low complexity" evidence="12">
    <location>
        <begin position="28"/>
        <end position="43"/>
    </location>
</feature>
<name>A0A061AVG3_CYBFA</name>
<dbReference type="GO" id="GO:0007007">
    <property type="term" value="P:inner mitochondrial membrane organization"/>
    <property type="evidence" value="ECO:0007669"/>
    <property type="project" value="TreeGrafter"/>
</dbReference>
<evidence type="ECO:0000256" key="5">
    <source>
        <dbReference type="ARBA" id="ARBA00022989"/>
    </source>
</evidence>
<dbReference type="GO" id="GO:0005743">
    <property type="term" value="C:mitochondrial inner membrane"/>
    <property type="evidence" value="ECO:0007669"/>
    <property type="project" value="UniProtKB-SubCell"/>
</dbReference>
<evidence type="ECO:0000256" key="1">
    <source>
        <dbReference type="ARBA" id="ARBA00007472"/>
    </source>
</evidence>
<dbReference type="Pfam" id="PF05546">
    <property type="entry name" value="She9_MDM33"/>
    <property type="match status" value="1"/>
</dbReference>
<comment type="subcellular location">
    <subcellularLocation>
        <location evidence="10">Mitochondrion inner membrane</location>
        <topology evidence="10">Multi-pass membrane protein</topology>
    </subcellularLocation>
</comment>
<comment type="function">
    <text evidence="9">Required for the maintenance of the structure of the mitochondrial inner membrane. Involved in mitochondrial morphology. Causes growth arrest when highly overexpressed.</text>
</comment>
<evidence type="ECO:0000256" key="6">
    <source>
        <dbReference type="ARBA" id="ARBA00023054"/>
    </source>
</evidence>
<keyword evidence="2 10" id="KW-0812">Transmembrane</keyword>
<evidence type="ECO:0000256" key="2">
    <source>
        <dbReference type="ARBA" id="ARBA00022692"/>
    </source>
</evidence>
<sequence>MFTPDSPNKSSSKDPKDPETISKDDNVSPTHTATPSSSTTSSTDEFIERIRPHINTVHQLYLTTHSRCSSILASLKHHTSKAKEALRMANEKYEQQEKETASYGFKEDFTATTTDTKSDTRNNAHNNDKRIQGLPSERESRRRAWARKLEFYIDSLQETIFTATRALNDVTGYSAIQKLRQSIDALEEELDKSKAATKAAKIEYNDAISNRLTTQKEVNELLQRKASWSSSDLEKFTRLYKEDHSNAVHEEEAKNRVEQAEAHQEELYDKLSNAILTRYHEEQIWSDKIRRTSTWGTFGLMGINIFLFLVFQLALEPWKRKRLVGNFEEKVQHVLEENSNQQNKRLDLMSEKMEELKNGDTFPALQESVEPEVIPDTEVLLITPPQVSILPLPDSHNWRDTCLEHLRSLLRPLAGPYALLFNEGYASTTVDKTEMATVVSITLTLGIVLGSILSSILK</sequence>
<evidence type="ECO:0000256" key="4">
    <source>
        <dbReference type="ARBA" id="ARBA00022946"/>
    </source>
</evidence>